<keyword evidence="1" id="KW-0812">Transmembrane</keyword>
<accession>A0ABV3TVN4</accession>
<dbReference type="Proteomes" id="UP001557484">
    <property type="component" value="Unassembled WGS sequence"/>
</dbReference>
<comment type="caution">
    <text evidence="2">The sequence shown here is derived from an EMBL/GenBank/DDBJ whole genome shotgun (WGS) entry which is preliminary data.</text>
</comment>
<evidence type="ECO:0000313" key="2">
    <source>
        <dbReference type="EMBL" id="MEX1665395.1"/>
    </source>
</evidence>
<name>A0ABV3TVN4_9GAMM</name>
<feature type="transmembrane region" description="Helical" evidence="1">
    <location>
        <begin position="78"/>
        <end position="100"/>
    </location>
</feature>
<reference evidence="2 3" key="1">
    <citation type="journal article" date="2011" name="Int. J. Syst. Evol. Microbiol.">
        <title>Zhongshania antarctica gen. nov., sp. nov. and Zhongshania guokunii sp. nov., gammaproteobacteria respectively isolated from coastal attached (fast) ice and surface seawater of the Antarctic.</title>
        <authorList>
            <person name="Li H.J."/>
            <person name="Zhang X.Y."/>
            <person name="Chen C.X."/>
            <person name="Zhang Y.J."/>
            <person name="Gao Z.M."/>
            <person name="Yu Y."/>
            <person name="Chen X.L."/>
            <person name="Chen B."/>
            <person name="Zhang Y.Z."/>
        </authorList>
    </citation>
    <scope>NUCLEOTIDE SEQUENCE [LARGE SCALE GENOMIC DNA]</scope>
    <source>
        <strain evidence="2 3">R06B22</strain>
    </source>
</reference>
<feature type="transmembrane region" description="Helical" evidence="1">
    <location>
        <begin position="49"/>
        <end position="71"/>
    </location>
</feature>
<keyword evidence="1" id="KW-0472">Membrane</keyword>
<gene>
    <name evidence="2" type="ORF">AB4875_07825</name>
</gene>
<dbReference type="EMBL" id="JBFRYB010000001">
    <property type="protein sequence ID" value="MEX1665395.1"/>
    <property type="molecule type" value="Genomic_DNA"/>
</dbReference>
<keyword evidence="3" id="KW-1185">Reference proteome</keyword>
<sequence length="133" mass="14276">MNTAYKPSKLLWAAIVLCVLVLIAHELLGTPMVLPPLSAADLPAEVVWLHHFSWHVGSIAIIAMIALFILATKKRDNLLMATVATAMSFGFALLGVSLAIGGDKALWGTPAPYAWCIVAIIGSLGIIRSRRME</sequence>
<evidence type="ECO:0000256" key="1">
    <source>
        <dbReference type="SAM" id="Phobius"/>
    </source>
</evidence>
<dbReference type="RefSeq" id="WP_368375500.1">
    <property type="nucleotide sequence ID" value="NZ_JBFRYB010000001.1"/>
</dbReference>
<evidence type="ECO:0000313" key="3">
    <source>
        <dbReference type="Proteomes" id="UP001557484"/>
    </source>
</evidence>
<proteinExistence type="predicted"/>
<keyword evidence="1" id="KW-1133">Transmembrane helix</keyword>
<protein>
    <submittedName>
        <fullName evidence="2">Uncharacterized protein</fullName>
    </submittedName>
</protein>
<feature type="transmembrane region" description="Helical" evidence="1">
    <location>
        <begin position="106"/>
        <end position="127"/>
    </location>
</feature>
<organism evidence="2 3">
    <name type="scientific">Zhongshania arctica</name>
    <dbReference type="NCBI Taxonomy" id="3238302"/>
    <lineage>
        <taxon>Bacteria</taxon>
        <taxon>Pseudomonadati</taxon>
        <taxon>Pseudomonadota</taxon>
        <taxon>Gammaproteobacteria</taxon>
        <taxon>Cellvibrionales</taxon>
        <taxon>Spongiibacteraceae</taxon>
        <taxon>Zhongshania</taxon>
    </lineage>
</organism>